<comment type="pathway">
    <text evidence="7">tRNA modification; N(7)-methylguanine-tRNA biosynthesis.</text>
</comment>
<feature type="binding site" evidence="7">
    <location>
        <position position="108"/>
    </location>
    <ligand>
        <name>S-adenosyl-L-methionine</name>
        <dbReference type="ChEBI" id="CHEBI:59789"/>
    </ligand>
</feature>
<dbReference type="Pfam" id="PF02390">
    <property type="entry name" value="Methyltransf_4"/>
    <property type="match status" value="1"/>
</dbReference>
<keyword evidence="3 7" id="KW-0489">Methyltransferase</keyword>
<dbReference type="Gene3D" id="3.40.50.150">
    <property type="entry name" value="Vaccinia Virus protein VP39"/>
    <property type="match status" value="1"/>
</dbReference>
<dbReference type="UniPathway" id="UPA00989"/>
<comment type="function">
    <text evidence="2 7">Catalyzes the formation of N(7)-methylguanine at position 46 (m7G46) in tRNA.</text>
</comment>
<gene>
    <name evidence="7" type="primary">trmB</name>
    <name evidence="8" type="ORF">C7S10_06200</name>
</gene>
<evidence type="ECO:0000256" key="2">
    <source>
        <dbReference type="ARBA" id="ARBA00003015"/>
    </source>
</evidence>
<dbReference type="EC" id="2.1.1.33" evidence="7"/>
<feature type="binding site" evidence="7">
    <location>
        <begin position="199"/>
        <end position="202"/>
    </location>
    <ligand>
        <name>substrate</name>
    </ligand>
</feature>
<accession>A0A2R7Z0H9</accession>
<dbReference type="InterPro" id="IPR029063">
    <property type="entry name" value="SAM-dependent_MTases_sf"/>
</dbReference>
<evidence type="ECO:0000256" key="1">
    <source>
        <dbReference type="ARBA" id="ARBA00000142"/>
    </source>
</evidence>
<dbReference type="PANTHER" id="PTHR23417:SF14">
    <property type="entry name" value="PENTACOTRIPEPTIDE-REPEAT REGION OF PRORP DOMAIN-CONTAINING PROTEIN"/>
    <property type="match status" value="1"/>
</dbReference>
<dbReference type="SUPFAM" id="SSF53335">
    <property type="entry name" value="S-adenosyl-L-methionine-dependent methyltransferases"/>
    <property type="match status" value="1"/>
</dbReference>
<protein>
    <recommendedName>
        <fullName evidence="7">tRNA (guanine-N(7)-)-methyltransferase</fullName>
        <ecNumber evidence="7">2.1.1.33</ecNumber>
    </recommendedName>
    <alternativeName>
        <fullName evidence="7">tRNA (guanine(46)-N(7))-methyltransferase</fullName>
    </alternativeName>
    <alternativeName>
        <fullName evidence="7">tRNA(m7G46)-methyltransferase</fullName>
    </alternativeName>
</protein>
<proteinExistence type="inferred from homology"/>
<evidence type="ECO:0000256" key="3">
    <source>
        <dbReference type="ARBA" id="ARBA00022603"/>
    </source>
</evidence>
<dbReference type="InterPro" id="IPR003358">
    <property type="entry name" value="tRNA_(Gua-N-7)_MeTrfase_Trmb"/>
</dbReference>
<feature type="binding site" evidence="7">
    <location>
        <position position="135"/>
    </location>
    <ligand>
        <name>substrate</name>
    </ligand>
</feature>
<evidence type="ECO:0000313" key="9">
    <source>
        <dbReference type="Proteomes" id="UP000244867"/>
    </source>
</evidence>
<evidence type="ECO:0000256" key="6">
    <source>
        <dbReference type="ARBA" id="ARBA00022694"/>
    </source>
</evidence>
<comment type="catalytic activity">
    <reaction evidence="1 7">
        <text>guanosine(46) in tRNA + S-adenosyl-L-methionine = N(7)-methylguanosine(46) in tRNA + S-adenosyl-L-homocysteine</text>
        <dbReference type="Rhea" id="RHEA:42708"/>
        <dbReference type="Rhea" id="RHEA-COMP:10188"/>
        <dbReference type="Rhea" id="RHEA-COMP:10189"/>
        <dbReference type="ChEBI" id="CHEBI:57856"/>
        <dbReference type="ChEBI" id="CHEBI:59789"/>
        <dbReference type="ChEBI" id="CHEBI:74269"/>
        <dbReference type="ChEBI" id="CHEBI:74480"/>
        <dbReference type="EC" id="2.1.1.33"/>
    </reaction>
</comment>
<feature type="binding site" evidence="7">
    <location>
        <position position="81"/>
    </location>
    <ligand>
        <name>S-adenosyl-L-methionine</name>
        <dbReference type="ChEBI" id="CHEBI:59789"/>
    </ligand>
</feature>
<keyword evidence="5 7" id="KW-0949">S-adenosyl-L-methionine</keyword>
<dbReference type="HAMAP" id="MF_01057">
    <property type="entry name" value="tRNA_methyltr_TrmB"/>
    <property type="match status" value="1"/>
</dbReference>
<dbReference type="OrthoDB" id="9802090at2"/>
<name>A0A2R7Z0H9_9ACTN</name>
<comment type="caution">
    <text evidence="7">Lacks conserved residue(s) required for the propagation of feature annotation.</text>
</comment>
<feature type="binding site" evidence="7">
    <location>
        <position position="131"/>
    </location>
    <ligand>
        <name>S-adenosyl-L-methionine</name>
        <dbReference type="ChEBI" id="CHEBI:59789"/>
    </ligand>
</feature>
<dbReference type="Proteomes" id="UP000244867">
    <property type="component" value="Unassembled WGS sequence"/>
</dbReference>
<comment type="caution">
    <text evidence="8">The sequence shown here is derived from an EMBL/GenBank/DDBJ whole genome shotgun (WGS) entry which is preliminary data.</text>
</comment>
<feature type="binding site" evidence="7">
    <location>
        <position position="167"/>
    </location>
    <ligand>
        <name>substrate</name>
    </ligand>
</feature>
<keyword evidence="9" id="KW-1185">Reference proteome</keyword>
<evidence type="ECO:0000256" key="4">
    <source>
        <dbReference type="ARBA" id="ARBA00022679"/>
    </source>
</evidence>
<feature type="binding site" evidence="7">
    <location>
        <position position="56"/>
    </location>
    <ligand>
        <name>S-adenosyl-L-methionine</name>
        <dbReference type="ChEBI" id="CHEBI:59789"/>
    </ligand>
</feature>
<dbReference type="PROSITE" id="PS51625">
    <property type="entry name" value="SAM_MT_TRMB"/>
    <property type="match status" value="1"/>
</dbReference>
<keyword evidence="4 7" id="KW-0808">Transferase</keyword>
<organism evidence="8 9">
    <name type="scientific">Nocardioides currus</name>
    <dbReference type="NCBI Taxonomy" id="2133958"/>
    <lineage>
        <taxon>Bacteria</taxon>
        <taxon>Bacillati</taxon>
        <taxon>Actinomycetota</taxon>
        <taxon>Actinomycetes</taxon>
        <taxon>Propionibacteriales</taxon>
        <taxon>Nocardioidaceae</taxon>
        <taxon>Nocardioides</taxon>
    </lineage>
</organism>
<dbReference type="AlphaFoldDB" id="A0A2R7Z0H9"/>
<dbReference type="GO" id="GO:0008176">
    <property type="term" value="F:tRNA (guanine(46)-N7)-methyltransferase activity"/>
    <property type="evidence" value="ECO:0007669"/>
    <property type="project" value="UniProtKB-UniRule"/>
</dbReference>
<dbReference type="EMBL" id="PYXZ01000002">
    <property type="protein sequence ID" value="PUA82122.1"/>
    <property type="molecule type" value="Genomic_DNA"/>
</dbReference>
<keyword evidence="6 7" id="KW-0819">tRNA processing</keyword>
<reference evidence="8 9" key="1">
    <citation type="submission" date="2018-03" db="EMBL/GenBank/DDBJ databases">
        <authorList>
            <person name="Keele B.F."/>
        </authorList>
    </citation>
    <scope>NUCLEOTIDE SEQUENCE [LARGE SCALE GENOMIC DNA]</scope>
    <source>
        <strain evidence="8 9">IB-3</strain>
    </source>
</reference>
<sequence>MREVLTYSRRGSRFTPRQAAGWAAHQADWVIPDEAVDKPGFELASWWDREAPLVVEIGSGIGEATAALARTRPEVNILAFEVWLPGIADALSKVAEAGADNLRFCGVDAVWSLEHLLGPGSISELWTFFPDPWHKTKHHKRRLVTPPHAALVASRLAPGAVWRLATDWAEYAAQMKEVLDAEPLLEGGVVERWAERPITRFERKGLDKDRTITDLAYTRV</sequence>
<dbReference type="PANTHER" id="PTHR23417">
    <property type="entry name" value="3-DEOXY-D-MANNO-OCTULOSONIC-ACID TRANSFERASE/TRNA GUANINE-N 7 - -METHYLTRANSFERASE"/>
    <property type="match status" value="1"/>
</dbReference>
<evidence type="ECO:0000313" key="8">
    <source>
        <dbReference type="EMBL" id="PUA82122.1"/>
    </source>
</evidence>
<evidence type="ECO:0000256" key="5">
    <source>
        <dbReference type="ARBA" id="ARBA00022691"/>
    </source>
</evidence>
<comment type="similarity">
    <text evidence="7">Belongs to the class I-like SAM-binding methyltransferase superfamily. TrmB family.</text>
</comment>
<dbReference type="GO" id="GO:0043527">
    <property type="term" value="C:tRNA methyltransferase complex"/>
    <property type="evidence" value="ECO:0007669"/>
    <property type="project" value="TreeGrafter"/>
</dbReference>
<evidence type="ECO:0000256" key="7">
    <source>
        <dbReference type="HAMAP-Rule" id="MF_01057"/>
    </source>
</evidence>
<dbReference type="InterPro" id="IPR055361">
    <property type="entry name" value="tRNA_methyltr_TrmB_bact"/>
</dbReference>